<evidence type="ECO:0000256" key="1">
    <source>
        <dbReference type="ARBA" id="ARBA00004123"/>
    </source>
</evidence>
<dbReference type="GO" id="GO:0005669">
    <property type="term" value="C:transcription factor TFIID complex"/>
    <property type="evidence" value="ECO:0007669"/>
    <property type="project" value="TreeGrafter"/>
</dbReference>
<evidence type="ECO:0000256" key="2">
    <source>
        <dbReference type="ARBA" id="ARBA00007646"/>
    </source>
</evidence>
<dbReference type="Proteomes" id="UP000694846">
    <property type="component" value="Unplaced"/>
</dbReference>
<dbReference type="PANTHER" id="PTHR48068:SF4">
    <property type="entry name" value="TATA-BOX BINDING PROTEIN ASSOCIATED FACTOR 9"/>
    <property type="match status" value="1"/>
</dbReference>
<sequence length="225" mass="25646">MASFHGKHMPKDTQIIASIMKDLGINDYDQQVLNHLLEFNYRYTTLLLEDAKTFSNFAKKKNVDVDDVKIAIQLAQDGVFFRPPSREVLMAAARDVNRIPLPMVKASSGLRIPHDRSNFLQTNYRLKSDLVSSANIHKSDIKTTAAEMLEASRKIEMEDSVYTQSDQIMNNSIDFDLQEIIENRPNSQENVGENGKDELMETQTYEDRSFSDSHLNDSVKQLGDL</sequence>
<evidence type="ECO:0000256" key="3">
    <source>
        <dbReference type="ARBA" id="ARBA00023015"/>
    </source>
</evidence>
<keyword evidence="4" id="KW-0804">Transcription</keyword>
<feature type="compositionally biased region" description="Basic and acidic residues" evidence="6">
    <location>
        <begin position="201"/>
        <end position="217"/>
    </location>
</feature>
<keyword evidence="7" id="KW-0396">Initiation factor</keyword>
<gene>
    <name evidence="7" type="primary">Taf9_1</name>
    <name evidence="9" type="synonym">LOC112684203</name>
    <name evidence="7" type="ORF">g.60808</name>
</gene>
<comment type="similarity">
    <text evidence="2">Belongs to the TAF9 family.</text>
</comment>
<feature type="region of interest" description="Disordered" evidence="6">
    <location>
        <begin position="201"/>
        <end position="225"/>
    </location>
</feature>
<dbReference type="GO" id="GO:0003713">
    <property type="term" value="F:transcription coactivator activity"/>
    <property type="evidence" value="ECO:0007669"/>
    <property type="project" value="TreeGrafter"/>
</dbReference>
<dbReference type="AlphaFoldDB" id="A0A2S2QH69"/>
<dbReference type="OrthoDB" id="341924at2759"/>
<organism evidence="7">
    <name type="scientific">Sipha flava</name>
    <name type="common">yellow sugarcane aphid</name>
    <dbReference type="NCBI Taxonomy" id="143950"/>
    <lineage>
        <taxon>Eukaryota</taxon>
        <taxon>Metazoa</taxon>
        <taxon>Ecdysozoa</taxon>
        <taxon>Arthropoda</taxon>
        <taxon>Hexapoda</taxon>
        <taxon>Insecta</taxon>
        <taxon>Pterygota</taxon>
        <taxon>Neoptera</taxon>
        <taxon>Paraneoptera</taxon>
        <taxon>Hemiptera</taxon>
        <taxon>Sternorrhyncha</taxon>
        <taxon>Aphidomorpha</taxon>
        <taxon>Aphidoidea</taxon>
        <taxon>Aphididae</taxon>
        <taxon>Sipha</taxon>
    </lineage>
</organism>
<dbReference type="CDD" id="cd07979">
    <property type="entry name" value="HFD_TAF9"/>
    <property type="match status" value="1"/>
</dbReference>
<dbReference type="InterPro" id="IPR009072">
    <property type="entry name" value="Histone-fold"/>
</dbReference>
<dbReference type="Pfam" id="PF02291">
    <property type="entry name" value="TFIID-31kDa"/>
    <property type="match status" value="1"/>
</dbReference>
<proteinExistence type="inferred from homology"/>
<evidence type="ECO:0000256" key="4">
    <source>
        <dbReference type="ARBA" id="ARBA00023163"/>
    </source>
</evidence>
<evidence type="ECO:0000313" key="7">
    <source>
        <dbReference type="EMBL" id="MBY77064.1"/>
    </source>
</evidence>
<comment type="subcellular location">
    <subcellularLocation>
        <location evidence="1">Nucleus</location>
    </subcellularLocation>
</comment>
<dbReference type="GO" id="GO:0003743">
    <property type="term" value="F:translation initiation factor activity"/>
    <property type="evidence" value="ECO:0007669"/>
    <property type="project" value="UniProtKB-KW"/>
</dbReference>
<keyword evidence="5" id="KW-0539">Nucleus</keyword>
<dbReference type="GO" id="GO:0046982">
    <property type="term" value="F:protein heterodimerization activity"/>
    <property type="evidence" value="ECO:0007669"/>
    <property type="project" value="InterPro"/>
</dbReference>
<dbReference type="GO" id="GO:0000124">
    <property type="term" value="C:SAGA complex"/>
    <property type="evidence" value="ECO:0007669"/>
    <property type="project" value="TreeGrafter"/>
</dbReference>
<reference evidence="9" key="2">
    <citation type="submission" date="2025-04" db="UniProtKB">
        <authorList>
            <consortium name="RefSeq"/>
        </authorList>
    </citation>
    <scope>IDENTIFICATION</scope>
    <source>
        <tissue evidence="9">Whole body</tissue>
    </source>
</reference>
<name>A0A2S2QH69_9HEMI</name>
<dbReference type="InterPro" id="IPR051431">
    <property type="entry name" value="TFIID_subunit_9"/>
</dbReference>
<dbReference type="Gene3D" id="1.10.20.10">
    <property type="entry name" value="Histone, subunit A"/>
    <property type="match status" value="1"/>
</dbReference>
<keyword evidence="3" id="KW-0805">Transcription regulation</keyword>
<keyword evidence="8" id="KW-1185">Reference proteome</keyword>
<protein>
    <submittedName>
        <fullName evidence="7 9">Transcription initiation factor TFIID subunit 9</fullName>
    </submittedName>
</protein>
<dbReference type="EMBL" id="GGMS01007861">
    <property type="protein sequence ID" value="MBY77064.1"/>
    <property type="molecule type" value="Transcribed_RNA"/>
</dbReference>
<evidence type="ECO:0000256" key="5">
    <source>
        <dbReference type="ARBA" id="ARBA00023242"/>
    </source>
</evidence>
<evidence type="ECO:0000313" key="8">
    <source>
        <dbReference type="Proteomes" id="UP000694846"/>
    </source>
</evidence>
<dbReference type="InterPro" id="IPR003162">
    <property type="entry name" value="TFIID-31"/>
</dbReference>
<dbReference type="PANTHER" id="PTHR48068">
    <property type="entry name" value="TAF9 RNA POLYMERASE II, TATA BOX-BINDING PROTEIN (TBP)-ASSOCIATED FACTOR"/>
    <property type="match status" value="1"/>
</dbReference>
<dbReference type="RefSeq" id="XP_025411367.1">
    <property type="nucleotide sequence ID" value="XM_025555582.1"/>
</dbReference>
<reference evidence="7" key="1">
    <citation type="submission" date="2018-04" db="EMBL/GenBank/DDBJ databases">
        <title>Transcriptome assembly of Sipha flava.</title>
        <authorList>
            <person name="Scully E.D."/>
            <person name="Geib S.M."/>
            <person name="Palmer N.A."/>
            <person name="Koch K."/>
            <person name="Bradshaw J."/>
            <person name="Heng-Moss T."/>
            <person name="Sarath G."/>
        </authorList>
    </citation>
    <scope>NUCLEOTIDE SEQUENCE</scope>
</reference>
<dbReference type="GO" id="GO:0051123">
    <property type="term" value="P:RNA polymerase II preinitiation complex assembly"/>
    <property type="evidence" value="ECO:0007669"/>
    <property type="project" value="TreeGrafter"/>
</dbReference>
<accession>A0A2S2QH69</accession>
<evidence type="ECO:0000313" key="9">
    <source>
        <dbReference type="RefSeq" id="XP_025411367.1"/>
    </source>
</evidence>
<dbReference type="GO" id="GO:0016251">
    <property type="term" value="F:RNA polymerase II general transcription initiation factor activity"/>
    <property type="evidence" value="ECO:0007669"/>
    <property type="project" value="TreeGrafter"/>
</dbReference>
<dbReference type="SUPFAM" id="SSF47113">
    <property type="entry name" value="Histone-fold"/>
    <property type="match status" value="1"/>
</dbReference>
<keyword evidence="7" id="KW-0648">Protein biosynthesis</keyword>
<evidence type="ECO:0000256" key="6">
    <source>
        <dbReference type="SAM" id="MobiDB-lite"/>
    </source>
</evidence>